<keyword evidence="2" id="KW-0812">Transmembrane</keyword>
<feature type="transmembrane region" description="Helical" evidence="2">
    <location>
        <begin position="121"/>
        <end position="144"/>
    </location>
</feature>
<dbReference type="PANTHER" id="PTHR33646">
    <property type="entry name" value="GB|AAF00631.1"/>
    <property type="match status" value="1"/>
</dbReference>
<evidence type="ECO:0000256" key="2">
    <source>
        <dbReference type="SAM" id="Phobius"/>
    </source>
</evidence>
<sequence>MDASQDVSDWDWELVLPDHRSFSLSNGGKNLDDKETVEHDLLPPSGDVDVHDECKGIGVVLDETCKSAVPSVADPIMNPEGGEEEKAIQSPDAEESVTADSKFAQEEEEEEDIKKDGDDKVGALIGALCSFGVAAATACVFLIGGRLHHQHTQQHKIQLQFFGDDKRIQQVVRQTSRLNQKAMSFAMGAGAKHRPSSRVRWCVVDIRLVPPQAHDVAEGEDVGKVPVDGSGSDSDDPWHVVDDGVVIGAGVAGGAYDEDTVDGGVEGAERDRLMIEGLGVVGERRVLAERDEDDVSIVMDGRLEVHEDGALAATHSADQ</sequence>
<dbReference type="InterPro" id="IPR045883">
    <property type="entry name" value="At4g13530-like"/>
</dbReference>
<keyword evidence="5" id="KW-1185">Reference proteome</keyword>
<name>A0A804NHH2_MAIZE</name>
<dbReference type="Proteomes" id="UP000007305">
    <property type="component" value="Chromosome 3"/>
</dbReference>
<dbReference type="Pfam" id="PF20705">
    <property type="entry name" value="DUF6821"/>
    <property type="match status" value="1"/>
</dbReference>
<evidence type="ECO:0000313" key="5">
    <source>
        <dbReference type="Proteomes" id="UP000007305"/>
    </source>
</evidence>
<evidence type="ECO:0000259" key="3">
    <source>
        <dbReference type="Pfam" id="PF20705"/>
    </source>
</evidence>
<feature type="region of interest" description="Disordered" evidence="1">
    <location>
        <begin position="72"/>
        <end position="116"/>
    </location>
</feature>
<reference evidence="5" key="1">
    <citation type="submission" date="2015-12" db="EMBL/GenBank/DDBJ databases">
        <title>Update maize B73 reference genome by single molecule sequencing technologies.</title>
        <authorList>
            <consortium name="Maize Genome Sequencing Project"/>
            <person name="Ware D."/>
        </authorList>
    </citation>
    <scope>NUCLEOTIDE SEQUENCE [LARGE SCALE GENOMIC DNA]</scope>
    <source>
        <strain evidence="5">cv. B73</strain>
    </source>
</reference>
<protein>
    <recommendedName>
        <fullName evidence="3">DUF6821 domain-containing protein</fullName>
    </recommendedName>
</protein>
<keyword evidence="2" id="KW-0472">Membrane</keyword>
<evidence type="ECO:0000313" key="4">
    <source>
        <dbReference type="EnsemblPlants" id="Zm00001eb160930_P001"/>
    </source>
</evidence>
<proteinExistence type="predicted"/>
<dbReference type="EnsemblPlants" id="Zm00001eb160930_T001">
    <property type="protein sequence ID" value="Zm00001eb160930_P001"/>
    <property type="gene ID" value="Zm00001eb160930"/>
</dbReference>
<dbReference type="AlphaFoldDB" id="A0A804NHH2"/>
<reference evidence="4" key="2">
    <citation type="submission" date="2019-07" db="EMBL/GenBank/DDBJ databases">
        <authorList>
            <person name="Seetharam A."/>
            <person name="Woodhouse M."/>
            <person name="Cannon E."/>
        </authorList>
    </citation>
    <scope>NUCLEOTIDE SEQUENCE [LARGE SCALE GENOMIC DNA]</scope>
    <source>
        <strain evidence="4">cv. B73</strain>
    </source>
</reference>
<dbReference type="PANTHER" id="PTHR33646:SF8">
    <property type="entry name" value="OS07G0204100 PROTEIN"/>
    <property type="match status" value="1"/>
</dbReference>
<accession>A0A804NHH2</accession>
<feature type="domain" description="DUF6821" evidence="3">
    <location>
        <begin position="99"/>
        <end position="186"/>
    </location>
</feature>
<keyword evidence="2" id="KW-1133">Transmembrane helix</keyword>
<organism evidence="4 5">
    <name type="scientific">Zea mays</name>
    <name type="common">Maize</name>
    <dbReference type="NCBI Taxonomy" id="4577"/>
    <lineage>
        <taxon>Eukaryota</taxon>
        <taxon>Viridiplantae</taxon>
        <taxon>Streptophyta</taxon>
        <taxon>Embryophyta</taxon>
        <taxon>Tracheophyta</taxon>
        <taxon>Spermatophyta</taxon>
        <taxon>Magnoliopsida</taxon>
        <taxon>Liliopsida</taxon>
        <taxon>Poales</taxon>
        <taxon>Poaceae</taxon>
        <taxon>PACMAD clade</taxon>
        <taxon>Panicoideae</taxon>
        <taxon>Andropogonodae</taxon>
        <taxon>Andropogoneae</taxon>
        <taxon>Tripsacinae</taxon>
        <taxon>Zea</taxon>
    </lineage>
</organism>
<dbReference type="Gramene" id="Zm00001eb160930_T001">
    <property type="protein sequence ID" value="Zm00001eb160930_P001"/>
    <property type="gene ID" value="Zm00001eb160930"/>
</dbReference>
<dbReference type="InterPro" id="IPR049224">
    <property type="entry name" value="DUF6821"/>
</dbReference>
<evidence type="ECO:0000256" key="1">
    <source>
        <dbReference type="SAM" id="MobiDB-lite"/>
    </source>
</evidence>
<dbReference type="InParanoid" id="A0A804NHH2"/>
<reference evidence="4" key="3">
    <citation type="submission" date="2021-05" db="UniProtKB">
        <authorList>
            <consortium name="EnsemblPlants"/>
        </authorList>
    </citation>
    <scope>IDENTIFICATION</scope>
    <source>
        <strain evidence="4">cv. B73</strain>
    </source>
</reference>